<proteinExistence type="predicted"/>
<keyword evidence="3" id="KW-0479">Metal-binding</keyword>
<evidence type="ECO:0000256" key="3">
    <source>
        <dbReference type="ARBA" id="ARBA00022723"/>
    </source>
</evidence>
<reference evidence="8 9" key="1">
    <citation type="submission" date="2022-10" db="EMBL/GenBank/DDBJ databases">
        <title>WGS assembly of Paspalum vaginatum 540-79.</title>
        <authorList>
            <person name="Sun G."/>
            <person name="Wase N."/>
            <person name="Shu S."/>
            <person name="Jenkins J."/>
            <person name="Zhou B."/>
            <person name="Torres-Rodriguez J."/>
            <person name="Chen C."/>
            <person name="Sandor L."/>
            <person name="Plott C."/>
            <person name="Yoshinga Y."/>
            <person name="Daum C."/>
            <person name="Qi P."/>
            <person name="Barry K."/>
            <person name="Lipzen A."/>
            <person name="Berry L."/>
            <person name="Pedersen C."/>
            <person name="Gottilla T."/>
            <person name="Foltz A."/>
            <person name="Yu H."/>
            <person name="O'Malley R."/>
            <person name="Zhang C."/>
            <person name="Devos K."/>
            <person name="Sigmon B."/>
            <person name="Yu B."/>
            <person name="Obata T."/>
            <person name="Schmutz J."/>
            <person name="Schnable J."/>
        </authorList>
    </citation>
    <scope>NUCLEOTIDE SEQUENCE [LARGE SCALE GENOMIC DNA]</scope>
    <source>
        <strain evidence="9">cv. 540-79</strain>
    </source>
</reference>
<dbReference type="AlphaFoldDB" id="A0A9W7XDL5"/>
<evidence type="ECO:0000256" key="4">
    <source>
        <dbReference type="ARBA" id="ARBA00022989"/>
    </source>
</evidence>
<dbReference type="Pfam" id="PF18509">
    <property type="entry name" value="MCR"/>
    <property type="match status" value="1"/>
</dbReference>
<comment type="subcellular location">
    <subcellularLocation>
        <location evidence="1">Membrane</location>
        <topology evidence="1">Single-pass membrane protein</topology>
    </subcellularLocation>
</comment>
<evidence type="ECO:0000313" key="9">
    <source>
        <dbReference type="Proteomes" id="UP001164776"/>
    </source>
</evidence>
<dbReference type="InterPro" id="IPR040963">
    <property type="entry name" value="MCR"/>
</dbReference>
<keyword evidence="2" id="KW-0812">Transmembrane</keyword>
<dbReference type="GO" id="GO:0016020">
    <property type="term" value="C:membrane"/>
    <property type="evidence" value="ECO:0007669"/>
    <property type="project" value="UniProtKB-SubCell"/>
</dbReference>
<protein>
    <recommendedName>
        <fullName evidence="7">Magnetochrome domain-containing protein</fullName>
    </recommendedName>
</protein>
<organism evidence="8 9">
    <name type="scientific">Paspalum vaginatum</name>
    <name type="common">seashore paspalum</name>
    <dbReference type="NCBI Taxonomy" id="158149"/>
    <lineage>
        <taxon>Eukaryota</taxon>
        <taxon>Viridiplantae</taxon>
        <taxon>Streptophyta</taxon>
        <taxon>Embryophyta</taxon>
        <taxon>Tracheophyta</taxon>
        <taxon>Spermatophyta</taxon>
        <taxon>Magnoliopsida</taxon>
        <taxon>Liliopsida</taxon>
        <taxon>Poales</taxon>
        <taxon>Poaceae</taxon>
        <taxon>PACMAD clade</taxon>
        <taxon>Panicoideae</taxon>
        <taxon>Andropogonodae</taxon>
        <taxon>Paspaleae</taxon>
        <taxon>Paspalinae</taxon>
        <taxon>Paspalum</taxon>
    </lineage>
</organism>
<dbReference type="EMBL" id="MU629447">
    <property type="protein sequence ID" value="KAJ1257001.1"/>
    <property type="molecule type" value="Genomic_DNA"/>
</dbReference>
<feature type="domain" description="Magnetochrome" evidence="7">
    <location>
        <begin position="12"/>
        <end position="32"/>
    </location>
</feature>
<accession>A0A9W7XDL5</accession>
<keyword evidence="9" id="KW-1185">Reference proteome</keyword>
<gene>
    <name evidence="8" type="ORF">BS78_K237400</name>
</gene>
<comment type="caution">
    <text evidence="8">The sequence shown here is derived from an EMBL/GenBank/DDBJ whole genome shotgun (WGS) entry which is preliminary data.</text>
</comment>
<dbReference type="OrthoDB" id="715509at2759"/>
<keyword evidence="5" id="KW-0408">Iron</keyword>
<name>A0A9W7XDL5_9POAL</name>
<keyword evidence="4" id="KW-1133">Transmembrane helix</keyword>
<evidence type="ECO:0000256" key="2">
    <source>
        <dbReference type="ARBA" id="ARBA00022692"/>
    </source>
</evidence>
<sequence>MYNEHWIPIITQPHPDGRLKGDCNNCHVICKSGTDFCCVECRVNNLIGGNARDMAIRLVDLAHHFNEATVQLDRFCRVCFHAYSSRSCPNHMSHHLEGAAAGAPVPIRIQEINGLPVVEGHDLLAEDIEEVQASIDGGRIWYPIHARTIDDIPFLIDLEALPCNRADCPELVRVVGLFCSLRCRHQA</sequence>
<evidence type="ECO:0000256" key="6">
    <source>
        <dbReference type="ARBA" id="ARBA00023136"/>
    </source>
</evidence>
<evidence type="ECO:0000313" key="8">
    <source>
        <dbReference type="EMBL" id="KAJ1257001.1"/>
    </source>
</evidence>
<dbReference type="GO" id="GO:0046872">
    <property type="term" value="F:metal ion binding"/>
    <property type="evidence" value="ECO:0007669"/>
    <property type="project" value="UniProtKB-KW"/>
</dbReference>
<keyword evidence="6" id="KW-0472">Membrane</keyword>
<evidence type="ECO:0000259" key="7">
    <source>
        <dbReference type="Pfam" id="PF18509"/>
    </source>
</evidence>
<dbReference type="Proteomes" id="UP001164776">
    <property type="component" value="Unassembled WGS sequence"/>
</dbReference>
<evidence type="ECO:0000256" key="1">
    <source>
        <dbReference type="ARBA" id="ARBA00004167"/>
    </source>
</evidence>
<evidence type="ECO:0000256" key="5">
    <source>
        <dbReference type="ARBA" id="ARBA00023004"/>
    </source>
</evidence>